<name>W8CA73_CERCA</name>
<dbReference type="GO" id="GO:0047631">
    <property type="term" value="F:ADP-ribose diphosphatase activity"/>
    <property type="evidence" value="ECO:0007669"/>
    <property type="project" value="InterPro"/>
</dbReference>
<dbReference type="InterPro" id="IPR015797">
    <property type="entry name" value="NUDIX_hydrolase-like_dom_sf"/>
</dbReference>
<reference evidence="2" key="2">
    <citation type="journal article" date="2014" name="BMC Genomics">
        <title>A genomic perspective to assessing quality of mass-reared SIT flies used in Mediterranean fruit fly (Ceratitis capitata) eradication in California.</title>
        <authorList>
            <person name="Calla B."/>
            <person name="Hall B."/>
            <person name="Hou S."/>
            <person name="Geib S.M."/>
        </authorList>
    </citation>
    <scope>NUCLEOTIDE SEQUENCE</scope>
</reference>
<dbReference type="EMBL" id="GAMC01001534">
    <property type="protein sequence ID" value="JAC05022.1"/>
    <property type="molecule type" value="mRNA"/>
</dbReference>
<dbReference type="AlphaFoldDB" id="W8CA73"/>
<protein>
    <submittedName>
        <fullName evidence="2">ADP-ribose pyrophosphatase, mitochondrial</fullName>
    </submittedName>
</protein>
<dbReference type="InterPro" id="IPR039989">
    <property type="entry name" value="NUDT9"/>
</dbReference>
<dbReference type="PANTHER" id="PTHR13030:SF8">
    <property type="entry name" value="ADP-RIBOSE PYROPHOSPHATASE, MITOCHONDRIAL"/>
    <property type="match status" value="1"/>
</dbReference>
<dbReference type="Gene3D" id="3.90.79.10">
    <property type="entry name" value="Nucleoside Triphosphate Pyrophosphohydrolase"/>
    <property type="match status" value="1"/>
</dbReference>
<accession>W8CA73</accession>
<dbReference type="SUPFAM" id="SSF55811">
    <property type="entry name" value="Nudix"/>
    <property type="match status" value="1"/>
</dbReference>
<dbReference type="Pfam" id="PF25969">
    <property type="entry name" value="NUDT9_N"/>
    <property type="match status" value="1"/>
</dbReference>
<dbReference type="InterPro" id="IPR000086">
    <property type="entry name" value="NUDIX_hydrolase_dom"/>
</dbReference>
<dbReference type="PROSITE" id="PS51462">
    <property type="entry name" value="NUDIX"/>
    <property type="match status" value="1"/>
</dbReference>
<gene>
    <name evidence="2" type="primary">NUDT9</name>
</gene>
<evidence type="ECO:0000259" key="1">
    <source>
        <dbReference type="PROSITE" id="PS51462"/>
    </source>
</evidence>
<dbReference type="Pfam" id="PF00293">
    <property type="entry name" value="NUDIX"/>
    <property type="match status" value="1"/>
</dbReference>
<organism evidence="2">
    <name type="scientific">Ceratitis capitata</name>
    <name type="common">Mediterranean fruit fly</name>
    <name type="synonym">Tephritis capitata</name>
    <dbReference type="NCBI Taxonomy" id="7213"/>
    <lineage>
        <taxon>Eukaryota</taxon>
        <taxon>Metazoa</taxon>
        <taxon>Ecdysozoa</taxon>
        <taxon>Arthropoda</taxon>
        <taxon>Hexapoda</taxon>
        <taxon>Insecta</taxon>
        <taxon>Pterygota</taxon>
        <taxon>Neoptera</taxon>
        <taxon>Endopterygota</taxon>
        <taxon>Diptera</taxon>
        <taxon>Brachycera</taxon>
        <taxon>Muscomorpha</taxon>
        <taxon>Tephritoidea</taxon>
        <taxon>Tephritidae</taxon>
        <taxon>Ceratitis</taxon>
        <taxon>Ceratitis</taxon>
    </lineage>
</organism>
<evidence type="ECO:0000313" key="2">
    <source>
        <dbReference type="EMBL" id="JAC05022.1"/>
    </source>
</evidence>
<dbReference type="CDD" id="cd03670">
    <property type="entry name" value="NUDIX_ADPRase_Nudt9"/>
    <property type="match status" value="1"/>
</dbReference>
<reference evidence="2" key="1">
    <citation type="submission" date="2013-07" db="EMBL/GenBank/DDBJ databases">
        <authorList>
            <person name="Geib S."/>
        </authorList>
    </citation>
    <scope>NUCLEOTIDE SEQUENCE</scope>
</reference>
<dbReference type="FunFam" id="3.90.79.10:FF:000021">
    <property type="entry name" value="ADP-ribose pyrophosphatase, mitochondrial isoform X1"/>
    <property type="match status" value="1"/>
</dbReference>
<feature type="domain" description="Nudix hydrolase" evidence="1">
    <location>
        <begin position="128"/>
        <end position="275"/>
    </location>
</feature>
<dbReference type="OrthoDB" id="9972248at2759"/>
<sequence>MSVTILKPGVFKHITCRNNIYPKSAVKRFPVPDEFVYWSKEYSEYAPEVYTAPHINGQPWADVNIVSADSQPKWNQIDGDVNRVSFNGIYKIENGLPTNPIGRTGLRGRGLLGRWGPNHAADPVVTRWKREADGKMSVDSCSQKRILQMVAIQRHDNKMWAIPGGMVDPGEKVSSTLKREFMEEALNSLDNTEMIETFFTNGSEIYKGYVDDFRNTDNAWMETVAYNFHDEDGTKVGKFSLSAGDDAANVKWLDINSSVELHANHIDIIKEVIKRLNAHW</sequence>
<proteinExistence type="evidence at transcript level"/>
<dbReference type="PANTHER" id="PTHR13030">
    <property type="entry name" value="NUDIX HYDROLASE"/>
    <property type="match status" value="1"/>
</dbReference>